<evidence type="ECO:0000313" key="4">
    <source>
        <dbReference type="Proteomes" id="UP000215188"/>
    </source>
</evidence>
<keyword evidence="1" id="KW-0472">Membrane</keyword>
<sequence>MHIRSQKDFASGIMFVLIGLGFAYVATTYPMGTPAKMGPGYFPFWLGIVLAMIGAIVTMTSMSKKGESDKLAKWDWISVLWVTGSVVLFGLVLKPMGLVVSLALLVFISAMASHEFHWKGTVVNIVIMNLIAYVAFIWGLKLQFQVWPSFLTP</sequence>
<accession>A0A229FUB1</accession>
<dbReference type="OrthoDB" id="7029611at2"/>
<dbReference type="EMBL" id="NJGG01000001">
    <property type="protein sequence ID" value="OXL15611.1"/>
    <property type="molecule type" value="Genomic_DNA"/>
</dbReference>
<dbReference type="RefSeq" id="WP_089514649.1">
    <property type="nucleotide sequence ID" value="NZ_NJGG01000001.1"/>
</dbReference>
<feature type="transmembrane region" description="Helical" evidence="1">
    <location>
        <begin position="121"/>
        <end position="140"/>
    </location>
</feature>
<dbReference type="Proteomes" id="UP000215188">
    <property type="component" value="Unassembled WGS sequence"/>
</dbReference>
<name>A0A229FUB1_9BURK</name>
<dbReference type="InterPro" id="IPR009936">
    <property type="entry name" value="DUF1468"/>
</dbReference>
<proteinExistence type="predicted"/>
<reference evidence="3 4" key="1">
    <citation type="submission" date="2017-06" db="EMBL/GenBank/DDBJ databases">
        <title>Reclassification of a Polynucleobacter cosmopolitanus strain isolated from tropical Lake Victoria as Polynucleobacter victoriensis comb. nov.</title>
        <authorList>
            <person name="Hahn M.W."/>
        </authorList>
    </citation>
    <scope>NUCLEOTIDE SEQUENCE [LARGE SCALE GENOMIC DNA]</scope>
    <source>
        <strain evidence="3 4">MWH-MoIso2</strain>
    </source>
</reference>
<organism evidence="3 4">
    <name type="scientific">Polynucleobacter cosmopolitanus</name>
    <dbReference type="NCBI Taxonomy" id="351345"/>
    <lineage>
        <taxon>Bacteria</taxon>
        <taxon>Pseudomonadati</taxon>
        <taxon>Pseudomonadota</taxon>
        <taxon>Betaproteobacteria</taxon>
        <taxon>Burkholderiales</taxon>
        <taxon>Burkholderiaceae</taxon>
        <taxon>Polynucleobacter</taxon>
    </lineage>
</organism>
<keyword evidence="1" id="KW-0812">Transmembrane</keyword>
<feature type="transmembrane region" description="Helical" evidence="1">
    <location>
        <begin position="44"/>
        <end position="62"/>
    </location>
</feature>
<gene>
    <name evidence="3" type="ORF">AOC33_00480</name>
</gene>
<protein>
    <recommendedName>
        <fullName evidence="2">DUF1468 domain-containing protein</fullName>
    </recommendedName>
</protein>
<comment type="caution">
    <text evidence="3">The sequence shown here is derived from an EMBL/GenBank/DDBJ whole genome shotgun (WGS) entry which is preliminary data.</text>
</comment>
<dbReference type="Pfam" id="PF07331">
    <property type="entry name" value="TctB"/>
    <property type="match status" value="1"/>
</dbReference>
<feature type="transmembrane region" description="Helical" evidence="1">
    <location>
        <begin position="98"/>
        <end position="114"/>
    </location>
</feature>
<keyword evidence="1" id="KW-1133">Transmembrane helix</keyword>
<feature type="transmembrane region" description="Helical" evidence="1">
    <location>
        <begin position="12"/>
        <end position="32"/>
    </location>
</feature>
<keyword evidence="4" id="KW-1185">Reference proteome</keyword>
<evidence type="ECO:0000313" key="3">
    <source>
        <dbReference type="EMBL" id="OXL15611.1"/>
    </source>
</evidence>
<evidence type="ECO:0000256" key="1">
    <source>
        <dbReference type="SAM" id="Phobius"/>
    </source>
</evidence>
<dbReference type="AlphaFoldDB" id="A0A229FUB1"/>
<feature type="domain" description="DUF1468" evidence="2">
    <location>
        <begin position="10"/>
        <end position="144"/>
    </location>
</feature>
<evidence type="ECO:0000259" key="2">
    <source>
        <dbReference type="Pfam" id="PF07331"/>
    </source>
</evidence>